<dbReference type="KEGG" id="fuv:JR347_00905"/>
<dbReference type="Proteomes" id="UP000662783">
    <property type="component" value="Chromosome"/>
</dbReference>
<dbReference type="RefSeq" id="WP_205722186.1">
    <property type="nucleotide sequence ID" value="NZ_CP070608.1"/>
</dbReference>
<dbReference type="AlphaFoldDB" id="A0A975A1M3"/>
<dbReference type="EMBL" id="CP070608">
    <property type="protein sequence ID" value="QSE97677.1"/>
    <property type="molecule type" value="Genomic_DNA"/>
</dbReference>
<keyword evidence="2" id="KW-1185">Reference proteome</keyword>
<evidence type="ECO:0000313" key="2">
    <source>
        <dbReference type="Proteomes" id="UP000662783"/>
    </source>
</evidence>
<organism evidence="1 2">
    <name type="scientific">Fulvivirga lutea</name>
    <dbReference type="NCBI Taxonomy" id="2810512"/>
    <lineage>
        <taxon>Bacteria</taxon>
        <taxon>Pseudomonadati</taxon>
        <taxon>Bacteroidota</taxon>
        <taxon>Cytophagia</taxon>
        <taxon>Cytophagales</taxon>
        <taxon>Fulvivirgaceae</taxon>
        <taxon>Fulvivirga</taxon>
    </lineage>
</organism>
<accession>A0A975A1M3</accession>
<gene>
    <name evidence="1" type="ORF">JR347_00905</name>
</gene>
<protein>
    <submittedName>
        <fullName evidence="1">Uncharacterized protein</fullName>
    </submittedName>
</protein>
<evidence type="ECO:0000313" key="1">
    <source>
        <dbReference type="EMBL" id="QSE97677.1"/>
    </source>
</evidence>
<reference evidence="1" key="1">
    <citation type="submission" date="2021-02" db="EMBL/GenBank/DDBJ databases">
        <title>Fulvivirga sp. S481 isolated from sea water.</title>
        <authorList>
            <person name="Bae S.S."/>
            <person name="Baek K."/>
        </authorList>
    </citation>
    <scope>NUCLEOTIDE SEQUENCE</scope>
    <source>
        <strain evidence="1">S481</strain>
    </source>
</reference>
<proteinExistence type="predicted"/>
<sequence length="102" mass="11681">MSEDLLTTSKLIIKDFNLEESDLPSVKAVEDLRAALLKIVSYLLNNDFEKFILAMYRIDISETKVKTILATSDPENIASELTDLIIERELQKVETRKKYSSN</sequence>
<name>A0A975A1M3_9BACT</name>